<evidence type="ECO:0000313" key="1">
    <source>
        <dbReference type="EMBL" id="KAF1016713.1"/>
    </source>
</evidence>
<comment type="caution">
    <text evidence="1">The sequence shown here is derived from an EMBL/GenBank/DDBJ whole genome shotgun (WGS) entry which is preliminary data.</text>
</comment>
<proteinExistence type="predicted"/>
<dbReference type="Proteomes" id="UP000490535">
    <property type="component" value="Unassembled WGS sequence"/>
</dbReference>
<name>A0A833P987_ACIBZ</name>
<gene>
    <name evidence="1" type="ORF">GAK29_04455</name>
</gene>
<accession>A0A833P987</accession>
<protein>
    <submittedName>
        <fullName evidence="1">Uncharacterized protein</fullName>
    </submittedName>
</protein>
<reference evidence="2" key="1">
    <citation type="journal article" date="2020" name="MBio">
        <title>Horizontal gene transfer to a defensive symbiont with a reduced genome amongst a multipartite beetle microbiome.</title>
        <authorList>
            <person name="Waterworth S.C."/>
            <person name="Florez L.V."/>
            <person name="Rees E.R."/>
            <person name="Hertweck C."/>
            <person name="Kaltenpoth M."/>
            <person name="Kwan J.C."/>
        </authorList>
    </citation>
    <scope>NUCLEOTIDE SEQUENCE [LARGE SCALE GENOMIC DNA]</scope>
</reference>
<organism evidence="1 2">
    <name type="scientific">Acinetobacter bereziniae</name>
    <name type="common">Acinetobacter genomosp. 10</name>
    <dbReference type="NCBI Taxonomy" id="106648"/>
    <lineage>
        <taxon>Bacteria</taxon>
        <taxon>Pseudomonadati</taxon>
        <taxon>Pseudomonadota</taxon>
        <taxon>Gammaproteobacteria</taxon>
        <taxon>Moraxellales</taxon>
        <taxon>Moraxellaceae</taxon>
        <taxon>Acinetobacter</taxon>
    </lineage>
</organism>
<evidence type="ECO:0000313" key="2">
    <source>
        <dbReference type="Proteomes" id="UP000490535"/>
    </source>
</evidence>
<dbReference type="AlphaFoldDB" id="A0A833P987"/>
<dbReference type="EMBL" id="WNDP01000202">
    <property type="protein sequence ID" value="KAF1016713.1"/>
    <property type="molecule type" value="Genomic_DNA"/>
</dbReference>
<sequence>MKIFLETNLYTTDNVIDLLFHIQSSIYIRRLITYFVVLLIHIN</sequence>